<feature type="transmembrane region" description="Helical" evidence="1">
    <location>
        <begin position="83"/>
        <end position="104"/>
    </location>
</feature>
<evidence type="ECO:0000259" key="2">
    <source>
        <dbReference type="Pfam" id="PF01757"/>
    </source>
</evidence>
<proteinExistence type="predicted"/>
<dbReference type="GO" id="GO:0016746">
    <property type="term" value="F:acyltransferase activity"/>
    <property type="evidence" value="ECO:0007669"/>
    <property type="project" value="UniProtKB-KW"/>
</dbReference>
<organism evidence="3 4">
    <name type="scientific">Bradyrhizobium denitrificans</name>
    <dbReference type="NCBI Taxonomy" id="2734912"/>
    <lineage>
        <taxon>Bacteria</taxon>
        <taxon>Pseudomonadati</taxon>
        <taxon>Pseudomonadota</taxon>
        <taxon>Alphaproteobacteria</taxon>
        <taxon>Hyphomicrobiales</taxon>
        <taxon>Nitrobacteraceae</taxon>
        <taxon>Bradyrhizobium</taxon>
    </lineage>
</organism>
<name>A0ABS5G029_9BRAD</name>
<feature type="transmembrane region" description="Helical" evidence="1">
    <location>
        <begin position="275"/>
        <end position="300"/>
    </location>
</feature>
<evidence type="ECO:0000313" key="4">
    <source>
        <dbReference type="Proteomes" id="UP001314635"/>
    </source>
</evidence>
<dbReference type="InterPro" id="IPR002656">
    <property type="entry name" value="Acyl_transf_3_dom"/>
</dbReference>
<dbReference type="Pfam" id="PF01757">
    <property type="entry name" value="Acyl_transf_3"/>
    <property type="match status" value="1"/>
</dbReference>
<evidence type="ECO:0000313" key="3">
    <source>
        <dbReference type="EMBL" id="MBR1134660.1"/>
    </source>
</evidence>
<keyword evidence="1" id="KW-0812">Transmembrane</keyword>
<dbReference type="EMBL" id="JAFCLK010000002">
    <property type="protein sequence ID" value="MBR1134660.1"/>
    <property type="molecule type" value="Genomic_DNA"/>
</dbReference>
<sequence length="395" mass="43707">MNDQRFIGSLTGLRFVAAATVVVGHGAPSLARGALPELIAQVSSIGMTMFFVLSGFVLWLNYAKRFQSQSLRSALREFMIARLARLYPMYVVVVLSIVTFLMIVRGVSAPSLGFILTMTQAWFPVQNGTMLVAVVPPLQHLWSISVELFFYLLFPFVCLLFSGVDKLRTMIWIALANILLFAMTIIAFFTWGERVLQVIAPSLQHGGMQWLTYYSPFLHLSQFVAGCLAAMIYQNRAEAAIGSTERSGVAIMFYSAAAGLACSPVLLFLEPRLPGWSFSIELAVCLLEIVGFSVVFLGTSRYGHGRWLSSRALVIGGECSYSIYLLHPFLIRLAMLGKSEDPGALELMLRLGLFVAIATAVAWVTYALIEAPSRSWLRKAFRTRPPREVLHPKSG</sequence>
<feature type="transmembrane region" description="Helical" evidence="1">
    <location>
        <begin position="347"/>
        <end position="369"/>
    </location>
</feature>
<feature type="transmembrane region" description="Helical" evidence="1">
    <location>
        <begin position="141"/>
        <end position="164"/>
    </location>
</feature>
<reference evidence="4" key="1">
    <citation type="journal article" date="2021" name="ISME J.">
        <title>Evolutionary origin and ecological implication of a unique nif island in free-living Bradyrhizobium lineages.</title>
        <authorList>
            <person name="Tao J."/>
        </authorList>
    </citation>
    <scope>NUCLEOTIDE SEQUENCE [LARGE SCALE GENOMIC DNA]</scope>
    <source>
        <strain evidence="4">SZCCT0094</strain>
    </source>
</reference>
<evidence type="ECO:0000256" key="1">
    <source>
        <dbReference type="SAM" id="Phobius"/>
    </source>
</evidence>
<feature type="domain" description="Acyltransferase 3" evidence="2">
    <location>
        <begin position="8"/>
        <end position="366"/>
    </location>
</feature>
<protein>
    <submittedName>
        <fullName evidence="3">Acyltransferase</fullName>
    </submittedName>
</protein>
<feature type="transmembrane region" description="Helical" evidence="1">
    <location>
        <begin position="312"/>
        <end position="335"/>
    </location>
</feature>
<keyword evidence="3" id="KW-0808">Transferase</keyword>
<gene>
    <name evidence="3" type="ORF">JQ619_02665</name>
</gene>
<dbReference type="PANTHER" id="PTHR23028:SF53">
    <property type="entry name" value="ACYL_TRANSF_3 DOMAIN-CONTAINING PROTEIN"/>
    <property type="match status" value="1"/>
</dbReference>
<keyword evidence="3" id="KW-0012">Acyltransferase</keyword>
<accession>A0ABS5G029</accession>
<feature type="transmembrane region" description="Helical" evidence="1">
    <location>
        <begin position="42"/>
        <end position="62"/>
    </location>
</feature>
<dbReference type="PANTHER" id="PTHR23028">
    <property type="entry name" value="ACETYLTRANSFERASE"/>
    <property type="match status" value="1"/>
</dbReference>
<feature type="transmembrane region" description="Helical" evidence="1">
    <location>
        <begin position="249"/>
        <end position="269"/>
    </location>
</feature>
<feature type="transmembrane region" description="Helical" evidence="1">
    <location>
        <begin position="211"/>
        <end position="233"/>
    </location>
</feature>
<dbReference type="InterPro" id="IPR050879">
    <property type="entry name" value="Acyltransferase_3"/>
</dbReference>
<feature type="transmembrane region" description="Helical" evidence="1">
    <location>
        <begin position="171"/>
        <end position="191"/>
    </location>
</feature>
<dbReference type="Proteomes" id="UP001314635">
    <property type="component" value="Unassembled WGS sequence"/>
</dbReference>
<comment type="caution">
    <text evidence="3">The sequence shown here is derived from an EMBL/GenBank/DDBJ whole genome shotgun (WGS) entry which is preliminary data.</text>
</comment>
<keyword evidence="1" id="KW-0472">Membrane</keyword>
<keyword evidence="4" id="KW-1185">Reference proteome</keyword>
<keyword evidence="1" id="KW-1133">Transmembrane helix</keyword>